<evidence type="ECO:0000313" key="1">
    <source>
        <dbReference type="EMBL" id="AKA70156.1"/>
    </source>
</evidence>
<dbReference type="HOGENOM" id="CLU_1522632_0_0_9"/>
<dbReference type="Proteomes" id="UP000033115">
    <property type="component" value="Chromosome"/>
</dbReference>
<accession>A0A0E3GRE0</accession>
<reference evidence="1 2" key="1">
    <citation type="journal article" date="2015" name="J. Biotechnol.">
        <title>Complete genome sequence of a malodorant-producing acetogen, Clostridium scatologenes ATCC 25775(T).</title>
        <authorList>
            <person name="Zhu Z."/>
            <person name="Guo T."/>
            <person name="Zheng H."/>
            <person name="Song T."/>
            <person name="Ouyang P."/>
            <person name="Xie J."/>
        </authorList>
    </citation>
    <scope>NUCLEOTIDE SEQUENCE [LARGE SCALE GENOMIC DNA]</scope>
    <source>
        <strain evidence="1 2">ATCC 25775</strain>
    </source>
</reference>
<dbReference type="KEGG" id="csq:CSCA_3031"/>
<gene>
    <name evidence="1" type="ORF">CSCA_3031</name>
</gene>
<organism evidence="1 2">
    <name type="scientific">Clostridium scatologenes</name>
    <dbReference type="NCBI Taxonomy" id="1548"/>
    <lineage>
        <taxon>Bacteria</taxon>
        <taxon>Bacillati</taxon>
        <taxon>Bacillota</taxon>
        <taxon>Clostridia</taxon>
        <taxon>Eubacteriales</taxon>
        <taxon>Clostridiaceae</taxon>
        <taxon>Clostridium</taxon>
    </lineage>
</organism>
<dbReference type="AlphaFoldDB" id="A0A0E3GRE0"/>
<sequence>MEDKKVIFEIINENNDTRWEEVKSESFKYFIVNQLKVNNTFNFYNDKYIVKDKYDFESYNEKILNVRIEKIIKNEERIYSFNKAVFVIAMTNTPYEMGVDEFNGDTYFTFPNSLEVRKALRVFSKSECVCYDFHKFLGLFKDIRKESIKLKEKESLAKIDNPDIKNIKKLALKVFG</sequence>
<name>A0A0E3GRE0_CLOSL</name>
<dbReference type="STRING" id="1548.CSCA_3031"/>
<protein>
    <submittedName>
        <fullName evidence="1">Uncharacterized protein</fullName>
    </submittedName>
</protein>
<dbReference type="RefSeq" id="WP_029160947.1">
    <property type="nucleotide sequence ID" value="NZ_CP009933.1"/>
</dbReference>
<dbReference type="EMBL" id="CP009933">
    <property type="protein sequence ID" value="AKA70156.1"/>
    <property type="molecule type" value="Genomic_DNA"/>
</dbReference>
<evidence type="ECO:0000313" key="2">
    <source>
        <dbReference type="Proteomes" id="UP000033115"/>
    </source>
</evidence>
<keyword evidence="2" id="KW-1185">Reference proteome</keyword>
<proteinExistence type="predicted"/>